<dbReference type="PANTHER" id="PTHR39200">
    <property type="entry name" value="HYPOTHETICAL EXPORTED PROTEIN"/>
    <property type="match status" value="1"/>
</dbReference>
<dbReference type="Proteomes" id="UP001238603">
    <property type="component" value="Unassembled WGS sequence"/>
</dbReference>
<keyword evidence="4" id="KW-1185">Reference proteome</keyword>
<dbReference type="Gene3D" id="2.160.20.120">
    <property type="match status" value="1"/>
</dbReference>
<dbReference type="EMBL" id="JASVDS010000003">
    <property type="protein sequence ID" value="MDL5032470.1"/>
    <property type="molecule type" value="Genomic_DNA"/>
</dbReference>
<feature type="domain" description="Putative auto-transporter adhesin head GIN" evidence="2">
    <location>
        <begin position="54"/>
        <end position="239"/>
    </location>
</feature>
<evidence type="ECO:0000313" key="3">
    <source>
        <dbReference type="EMBL" id="MDL5032470.1"/>
    </source>
</evidence>
<dbReference type="InterPro" id="IPR021255">
    <property type="entry name" value="DUF2807"/>
</dbReference>
<comment type="caution">
    <text evidence="3">The sequence shown here is derived from an EMBL/GenBank/DDBJ whole genome shotgun (WGS) entry which is preliminary data.</text>
</comment>
<dbReference type="PANTHER" id="PTHR39200:SF1">
    <property type="entry name" value="AUTO-TRANSPORTER ADHESIN HEAD GIN DOMAIN-CONTAINING PROTEIN-RELATED"/>
    <property type="match status" value="1"/>
</dbReference>
<organism evidence="3 4">
    <name type="scientific">Roseateles subflavus</name>
    <dbReference type="NCBI Taxonomy" id="3053353"/>
    <lineage>
        <taxon>Bacteria</taxon>
        <taxon>Pseudomonadati</taxon>
        <taxon>Pseudomonadota</taxon>
        <taxon>Betaproteobacteria</taxon>
        <taxon>Burkholderiales</taxon>
        <taxon>Sphaerotilaceae</taxon>
        <taxon>Roseateles</taxon>
    </lineage>
</organism>
<sequence length="256" mass="26559">MSTTTRRFFAVTLLGSAALLSTGAAQAWSWSWGSGERVTGEGEITSERRDVSGYDAVALEGSFKVQIRQGSGHKLELRAERNLLPYIETRVVDGSKGRTLEIQTRRGYHLSTKQAPVIEIEMPALRGVSIAGSGTIKVDPISAPDLKASISGSGDIHLNGVKSERVAMTISGSGDIIASGSTANLSVSVAGSGDVKARDLQADEAKVSIAGSGDVIVAANKLLKVSIAGSGDVAYVGNPELSFSSAGSGKVRKLNN</sequence>
<evidence type="ECO:0000256" key="1">
    <source>
        <dbReference type="SAM" id="SignalP"/>
    </source>
</evidence>
<feature type="signal peptide" evidence="1">
    <location>
        <begin position="1"/>
        <end position="27"/>
    </location>
</feature>
<dbReference type="Pfam" id="PF10988">
    <property type="entry name" value="DUF2807"/>
    <property type="match status" value="1"/>
</dbReference>
<dbReference type="RefSeq" id="WP_285982572.1">
    <property type="nucleotide sequence ID" value="NZ_JASVDS010000003.1"/>
</dbReference>
<feature type="chain" id="PRO_5045526746" evidence="1">
    <location>
        <begin position="28"/>
        <end position="256"/>
    </location>
</feature>
<keyword evidence="1" id="KW-0732">Signal</keyword>
<gene>
    <name evidence="3" type="ORF">QRD43_11210</name>
</gene>
<evidence type="ECO:0000313" key="4">
    <source>
        <dbReference type="Proteomes" id="UP001238603"/>
    </source>
</evidence>
<evidence type="ECO:0000259" key="2">
    <source>
        <dbReference type="Pfam" id="PF10988"/>
    </source>
</evidence>
<protein>
    <submittedName>
        <fullName evidence="3">Head GIN domain-containing protein</fullName>
    </submittedName>
</protein>
<accession>A0ABT7LJU6</accession>
<proteinExistence type="predicted"/>
<reference evidence="3 4" key="1">
    <citation type="submission" date="2023-06" db="EMBL/GenBank/DDBJ databases">
        <title>Pelomonas sp. APW6 16S ribosomal RNA gene genome sequencing and assembly.</title>
        <authorList>
            <person name="Woo H."/>
        </authorList>
    </citation>
    <scope>NUCLEOTIDE SEQUENCE [LARGE SCALE GENOMIC DNA]</scope>
    <source>
        <strain evidence="3 4">APW6</strain>
    </source>
</reference>
<name>A0ABT7LJU6_9BURK</name>